<keyword evidence="1" id="KW-0812">Transmembrane</keyword>
<proteinExistence type="predicted"/>
<feature type="transmembrane region" description="Helical" evidence="1">
    <location>
        <begin position="36"/>
        <end position="54"/>
    </location>
</feature>
<gene>
    <name evidence="2" type="ORF">HNR21_004780</name>
</gene>
<keyword evidence="1" id="KW-1133">Transmembrane helix</keyword>
<dbReference type="Proteomes" id="UP000539313">
    <property type="component" value="Unassembled WGS sequence"/>
</dbReference>
<comment type="caution">
    <text evidence="2">The sequence shown here is derived from an EMBL/GenBank/DDBJ whole genome shotgun (WGS) entry which is preliminary data.</text>
</comment>
<dbReference type="RefSeq" id="WP_182706955.1">
    <property type="nucleotide sequence ID" value="NZ_JACJII010000001.1"/>
</dbReference>
<dbReference type="AlphaFoldDB" id="A0A7W3N1Q3"/>
<evidence type="ECO:0000313" key="3">
    <source>
        <dbReference type="Proteomes" id="UP000539313"/>
    </source>
</evidence>
<sequence length="130" mass="13768">MKVLGRDPAAWLALVAVAVQFLVAWGADLTEEQQAGINAVAAMAMGLAISWAVARDKAIPAAAGLLTAVLNLMISFGWDATQDQVASAGALLTAALALYLRTQVTAPIAQDGTRVYPLPKRRPVEDWERL</sequence>
<keyword evidence="1" id="KW-0472">Membrane</keyword>
<keyword evidence="3" id="KW-1185">Reference proteome</keyword>
<accession>A0A7W3N1Q3</accession>
<dbReference type="EMBL" id="JACJII010000001">
    <property type="protein sequence ID" value="MBA9005898.1"/>
    <property type="molecule type" value="Genomic_DNA"/>
</dbReference>
<reference evidence="2 3" key="1">
    <citation type="submission" date="2020-08" db="EMBL/GenBank/DDBJ databases">
        <title>Sequencing the genomes of 1000 actinobacteria strains.</title>
        <authorList>
            <person name="Klenk H.-P."/>
        </authorList>
    </citation>
    <scope>NUCLEOTIDE SEQUENCE [LARGE SCALE GENOMIC DNA]</scope>
    <source>
        <strain evidence="2 3">DSM 45823</strain>
    </source>
</reference>
<name>A0A7W3N1Q3_9ACTN</name>
<organism evidence="2 3">
    <name type="scientific">Thermomonospora cellulosilytica</name>
    <dbReference type="NCBI Taxonomy" id="1411118"/>
    <lineage>
        <taxon>Bacteria</taxon>
        <taxon>Bacillati</taxon>
        <taxon>Actinomycetota</taxon>
        <taxon>Actinomycetes</taxon>
        <taxon>Streptosporangiales</taxon>
        <taxon>Thermomonosporaceae</taxon>
        <taxon>Thermomonospora</taxon>
    </lineage>
</organism>
<feature type="transmembrane region" description="Helical" evidence="1">
    <location>
        <begin position="61"/>
        <end position="78"/>
    </location>
</feature>
<protein>
    <submittedName>
        <fullName evidence="2">Uncharacterized protein</fullName>
    </submittedName>
</protein>
<evidence type="ECO:0000256" key="1">
    <source>
        <dbReference type="SAM" id="Phobius"/>
    </source>
</evidence>
<evidence type="ECO:0000313" key="2">
    <source>
        <dbReference type="EMBL" id="MBA9005898.1"/>
    </source>
</evidence>